<gene>
    <name evidence="1" type="ORF">ALNOE001_02920</name>
</gene>
<name>A0A366MFK1_9EURY</name>
<protein>
    <submittedName>
        <fullName evidence="1">Uncharacterized protein</fullName>
    </submittedName>
</protein>
<organism evidence="1 2">
    <name type="scientific">Candidatus Methanobinarius endosymbioticus</name>
    <dbReference type="NCBI Taxonomy" id="2006182"/>
    <lineage>
        <taxon>Archaea</taxon>
        <taxon>Methanobacteriati</taxon>
        <taxon>Methanobacteriota</taxon>
        <taxon>Methanomada group</taxon>
        <taxon>Methanobacteria</taxon>
        <taxon>Methanobacteriales</taxon>
        <taxon>Methanobacteriaceae</taxon>
        <taxon>Candidatus Methanobinarius</taxon>
    </lineage>
</organism>
<proteinExistence type="predicted"/>
<accession>A0A366MFK1</accession>
<comment type="caution">
    <text evidence="1">The sequence shown here is derived from an EMBL/GenBank/DDBJ whole genome shotgun (WGS) entry which is preliminary data.</text>
</comment>
<evidence type="ECO:0000313" key="1">
    <source>
        <dbReference type="EMBL" id="RBQ24364.1"/>
    </source>
</evidence>
<dbReference type="Proteomes" id="UP000253099">
    <property type="component" value="Unassembled WGS sequence"/>
</dbReference>
<reference evidence="1 2" key="1">
    <citation type="submission" date="2018-06" db="EMBL/GenBank/DDBJ databases">
        <title>Genomic insight into two independent archaeal endosymbiosis events.</title>
        <authorList>
            <person name="Lind A.E."/>
            <person name="Lewis W.H."/>
            <person name="Spang A."/>
            <person name="Guy L."/>
            <person name="Embley M.T."/>
            <person name="Ettema T.J.G."/>
        </authorList>
    </citation>
    <scope>NUCLEOTIDE SEQUENCE [LARGE SCALE GENOMIC DNA]</scope>
    <source>
        <strain evidence="1">NOE</strain>
    </source>
</reference>
<dbReference type="EMBL" id="NIZT01000005">
    <property type="protein sequence ID" value="RBQ24364.1"/>
    <property type="molecule type" value="Genomic_DNA"/>
</dbReference>
<dbReference type="AlphaFoldDB" id="A0A366MFK1"/>
<evidence type="ECO:0000313" key="2">
    <source>
        <dbReference type="Proteomes" id="UP000253099"/>
    </source>
</evidence>
<sequence length="130" mass="14011">MFAKLTADMGNLITGQNISFYVNDVLVGTVNVNESKENITYIPTAAGLLPVNGDYSGHTNYTINIQNGLLNITRTNFNSKAIMDASSSGSGIMRISGDNVRLENLIFRNMDTKIFSGAVTSNSVNLTIVN</sequence>
<keyword evidence="2" id="KW-1185">Reference proteome</keyword>